<sequence length="409" mass="47224">MGSSRSAITDILKKELRKKDQIKLALVINATYIKYEYKGIGDMADIKNYNTSYHYPYHRSNMHVLLSENDIDQHLIQSVGEIDEKIEAYMKEGSGKILLRLEMILIETYTLHRSNGGSYIPTPKKLANTKCTINPDNQELIDPETNTLSEKCLQGALGVYFAYQDGNTKHPERIFRAKKLKPYLDIVKLDGIPMPTPVCSHIFNKIEEMNPNISINVWEWKEKSATPKPVIASKNYNRQHIIDLMALTDITKSEEDKKCTQSFSTIKALDHHRKHCFSLGEATQEVKLPTKANFEVDNKKCNEEYGGQMRKLDEQKANSFCYLVYWIDTGDIWGPYLYRGENATQEFVRRIDKELVEINKVLAIKHDRIITEKDTKKFAKADICWICKEKLAIDDKVWDHCHITVAARN</sequence>
<accession>A0A8H4B4G2</accession>
<dbReference type="EMBL" id="WTPW01000017">
    <property type="protein sequence ID" value="KAF0559378.1"/>
    <property type="molecule type" value="Genomic_DNA"/>
</dbReference>
<protein>
    <submittedName>
        <fullName evidence="1">Gastrula zinc finger protein xlcgf46.1</fullName>
    </submittedName>
</protein>
<organism evidence="1 2">
    <name type="scientific">Gigaspora margarita</name>
    <dbReference type="NCBI Taxonomy" id="4874"/>
    <lineage>
        <taxon>Eukaryota</taxon>
        <taxon>Fungi</taxon>
        <taxon>Fungi incertae sedis</taxon>
        <taxon>Mucoromycota</taxon>
        <taxon>Glomeromycotina</taxon>
        <taxon>Glomeromycetes</taxon>
        <taxon>Diversisporales</taxon>
        <taxon>Gigasporaceae</taxon>
        <taxon>Gigaspora</taxon>
    </lineage>
</organism>
<dbReference type="AlphaFoldDB" id="A0A8H4B4G2"/>
<comment type="caution">
    <text evidence="1">The sequence shown here is derived from an EMBL/GenBank/DDBJ whole genome shotgun (WGS) entry which is preliminary data.</text>
</comment>
<gene>
    <name evidence="1" type="ORF">F8M41_006132</name>
</gene>
<name>A0A8H4B4G2_GIGMA</name>
<reference evidence="1 2" key="1">
    <citation type="journal article" date="2019" name="Environ. Microbiol.">
        <title>At the nexus of three kingdoms: the genome of the mycorrhizal fungus Gigaspora margarita provides insights into plant, endobacterial and fungal interactions.</title>
        <authorList>
            <person name="Venice F."/>
            <person name="Ghignone S."/>
            <person name="Salvioli di Fossalunga A."/>
            <person name="Amselem J."/>
            <person name="Novero M."/>
            <person name="Xianan X."/>
            <person name="Sedzielewska Toro K."/>
            <person name="Morin E."/>
            <person name="Lipzen A."/>
            <person name="Grigoriev I.V."/>
            <person name="Henrissat B."/>
            <person name="Martin F.M."/>
            <person name="Bonfante P."/>
        </authorList>
    </citation>
    <scope>NUCLEOTIDE SEQUENCE [LARGE SCALE GENOMIC DNA]</scope>
    <source>
        <strain evidence="1 2">BEG34</strain>
    </source>
</reference>
<evidence type="ECO:0000313" key="1">
    <source>
        <dbReference type="EMBL" id="KAF0559378.1"/>
    </source>
</evidence>
<proteinExistence type="predicted"/>
<dbReference type="OrthoDB" id="2433375at2759"/>
<keyword evidence="2" id="KW-1185">Reference proteome</keyword>
<dbReference type="Proteomes" id="UP000439903">
    <property type="component" value="Unassembled WGS sequence"/>
</dbReference>
<evidence type="ECO:0000313" key="2">
    <source>
        <dbReference type="Proteomes" id="UP000439903"/>
    </source>
</evidence>